<protein>
    <submittedName>
        <fullName evidence="1">Uncharacterized protein</fullName>
    </submittedName>
</protein>
<accession>A0A0F9I839</accession>
<dbReference type="EMBL" id="LAZR01014815">
    <property type="protein sequence ID" value="KKM15829.1"/>
    <property type="molecule type" value="Genomic_DNA"/>
</dbReference>
<gene>
    <name evidence="1" type="ORF">LCGC14_1692190</name>
</gene>
<sequence>MADIIGVITNVEDDSYDGKAFKKVTLGDREEPLKVKQGRGGDLKAKWGLLQEGKAIKFTMGVFNNKPFVQDIESIAALLDEKGPVNTGKLVQQTQGTPAVNAIETAMWYKEAG</sequence>
<comment type="caution">
    <text evidence="1">The sequence shown here is derived from an EMBL/GenBank/DDBJ whole genome shotgun (WGS) entry which is preliminary data.</text>
</comment>
<feature type="non-terminal residue" evidence="1">
    <location>
        <position position="113"/>
    </location>
</feature>
<name>A0A0F9I839_9ZZZZ</name>
<dbReference type="AlphaFoldDB" id="A0A0F9I839"/>
<reference evidence="1" key="1">
    <citation type="journal article" date="2015" name="Nature">
        <title>Complex archaea that bridge the gap between prokaryotes and eukaryotes.</title>
        <authorList>
            <person name="Spang A."/>
            <person name="Saw J.H."/>
            <person name="Jorgensen S.L."/>
            <person name="Zaremba-Niedzwiedzka K."/>
            <person name="Martijn J."/>
            <person name="Lind A.E."/>
            <person name="van Eijk R."/>
            <person name="Schleper C."/>
            <person name="Guy L."/>
            <person name="Ettema T.J."/>
        </authorList>
    </citation>
    <scope>NUCLEOTIDE SEQUENCE</scope>
</reference>
<evidence type="ECO:0000313" key="1">
    <source>
        <dbReference type="EMBL" id="KKM15829.1"/>
    </source>
</evidence>
<organism evidence="1">
    <name type="scientific">marine sediment metagenome</name>
    <dbReference type="NCBI Taxonomy" id="412755"/>
    <lineage>
        <taxon>unclassified sequences</taxon>
        <taxon>metagenomes</taxon>
        <taxon>ecological metagenomes</taxon>
    </lineage>
</organism>
<proteinExistence type="predicted"/>